<name>A0A3S2VIZ0_9BURK</name>
<comment type="caution">
    <text evidence="3">The sequence shown here is derived from an EMBL/GenBank/DDBJ whole genome shotgun (WGS) entry which is preliminary data.</text>
</comment>
<dbReference type="Pfam" id="PF13193">
    <property type="entry name" value="AMP-binding_C"/>
    <property type="match status" value="1"/>
</dbReference>
<dbReference type="InterPro" id="IPR025110">
    <property type="entry name" value="AMP-bd_C"/>
</dbReference>
<dbReference type="Pfam" id="PF00501">
    <property type="entry name" value="AMP-binding"/>
    <property type="match status" value="1"/>
</dbReference>
<gene>
    <name evidence="3" type="ORF">EOD73_05265</name>
</gene>
<dbReference type="GO" id="GO:0016877">
    <property type="term" value="F:ligase activity, forming carbon-sulfur bonds"/>
    <property type="evidence" value="ECO:0007669"/>
    <property type="project" value="UniProtKB-ARBA"/>
</dbReference>
<reference evidence="3 4" key="1">
    <citation type="submission" date="2019-01" db="EMBL/GenBank/DDBJ databases">
        <authorList>
            <person name="Chen W.-M."/>
        </authorList>
    </citation>
    <scope>NUCLEOTIDE SEQUENCE [LARGE SCALE GENOMIC DNA]</scope>
    <source>
        <strain evidence="3 4">CCP-18</strain>
    </source>
</reference>
<dbReference type="InterPro" id="IPR042099">
    <property type="entry name" value="ANL_N_sf"/>
</dbReference>
<sequence>MMRVPLDLANLLRHAAREHGAKRIHTVGADGRVQAGSWAQLERRARQWGQAWDRLEQAPGSVVALLGWNAQGLLEAVLGTAASGRQALTLNPRQFPEQLIYAVNQAKAEALVFDPELAPLVEAMQLQMGTVKHYIQLGGPDALPPPSWGLAPMDAESLLGMDDPDWRWPEVDENSTALIAFRVASSGWPKGVPISHRACILQAMAAAFPDAYGIAHVDTLMPLLPVAHSGGWALCLCAALIGSQLTMVPPGLSTADLARAMLETGVTIAAGPPTVWQALLDHLDAEGLRLPTLRCAAVGSASFPVPLLERLRAMPGLDVVHTWGMTELAPPALVARGALLTPDRDGRLPQGRACFGVEIALVDDAGRSLPRDDDAEGELVVRGPWTLDAYLGETESPLVAVDGDPGWLPTGDIGRIGPDGRVTLTDRKKDLIRCGGEWISARQLERIALLHPQVAEAAVIAQADEVHGERPLLVVVARLGGAPDPEELLTLFNGRVADWQRPVQALCFPELPKLGNGDIDKRELRALVDTLLN</sequence>
<protein>
    <submittedName>
        <fullName evidence="3">Long-chain fatty acid--CoA ligase</fullName>
    </submittedName>
</protein>
<evidence type="ECO:0000313" key="3">
    <source>
        <dbReference type="EMBL" id="RVT88391.1"/>
    </source>
</evidence>
<dbReference type="InterPro" id="IPR000873">
    <property type="entry name" value="AMP-dep_synth/lig_dom"/>
</dbReference>
<keyword evidence="4" id="KW-1185">Reference proteome</keyword>
<dbReference type="PANTHER" id="PTHR43767:SF11">
    <property type="entry name" value="MEDIUM-CHAIN-FATTY-ACID--COA LIGASE"/>
    <property type="match status" value="1"/>
</dbReference>
<evidence type="ECO:0000313" key="4">
    <source>
        <dbReference type="Proteomes" id="UP000288587"/>
    </source>
</evidence>
<dbReference type="Gene3D" id="3.40.50.12780">
    <property type="entry name" value="N-terminal domain of ligase-like"/>
    <property type="match status" value="1"/>
</dbReference>
<dbReference type="Proteomes" id="UP000288587">
    <property type="component" value="Unassembled WGS sequence"/>
</dbReference>
<dbReference type="InterPro" id="IPR050237">
    <property type="entry name" value="ATP-dep_AMP-bd_enzyme"/>
</dbReference>
<evidence type="ECO:0000259" key="1">
    <source>
        <dbReference type="Pfam" id="PF00501"/>
    </source>
</evidence>
<evidence type="ECO:0000259" key="2">
    <source>
        <dbReference type="Pfam" id="PF13193"/>
    </source>
</evidence>
<dbReference type="SUPFAM" id="SSF56801">
    <property type="entry name" value="Acetyl-CoA synthetase-like"/>
    <property type="match status" value="1"/>
</dbReference>
<dbReference type="EMBL" id="SACM01000001">
    <property type="protein sequence ID" value="RVT88391.1"/>
    <property type="molecule type" value="Genomic_DNA"/>
</dbReference>
<accession>A0A3S2VIZ0</accession>
<feature type="domain" description="AMP-dependent synthetase/ligase" evidence="1">
    <location>
        <begin position="13"/>
        <end position="391"/>
    </location>
</feature>
<feature type="domain" description="AMP-binding enzyme C-terminal" evidence="2">
    <location>
        <begin position="444"/>
        <end position="517"/>
    </location>
</feature>
<dbReference type="PANTHER" id="PTHR43767">
    <property type="entry name" value="LONG-CHAIN-FATTY-ACID--COA LIGASE"/>
    <property type="match status" value="1"/>
</dbReference>
<dbReference type="RefSeq" id="WP_127681519.1">
    <property type="nucleotide sequence ID" value="NZ_SACM01000001.1"/>
</dbReference>
<dbReference type="InterPro" id="IPR045851">
    <property type="entry name" value="AMP-bd_C_sf"/>
</dbReference>
<organism evidence="3 4">
    <name type="scientific">Inhella crocodyli</name>
    <dbReference type="NCBI Taxonomy" id="2499851"/>
    <lineage>
        <taxon>Bacteria</taxon>
        <taxon>Pseudomonadati</taxon>
        <taxon>Pseudomonadota</taxon>
        <taxon>Betaproteobacteria</taxon>
        <taxon>Burkholderiales</taxon>
        <taxon>Sphaerotilaceae</taxon>
        <taxon>Inhella</taxon>
    </lineage>
</organism>
<keyword evidence="3" id="KW-0436">Ligase</keyword>
<proteinExistence type="predicted"/>
<dbReference type="AlphaFoldDB" id="A0A3S2VIZ0"/>
<dbReference type="OrthoDB" id="9766486at2"/>
<dbReference type="Gene3D" id="3.30.300.30">
    <property type="match status" value="1"/>
</dbReference>